<evidence type="ECO:0000259" key="5">
    <source>
        <dbReference type="PROSITE" id="PS50893"/>
    </source>
</evidence>
<dbReference type="SMART" id="SM00382">
    <property type="entry name" value="AAA"/>
    <property type="match status" value="1"/>
</dbReference>
<dbReference type="PANTHER" id="PTHR42711:SF5">
    <property type="entry name" value="ABC TRANSPORTER ATP-BINDING PROTEIN NATA"/>
    <property type="match status" value="1"/>
</dbReference>
<evidence type="ECO:0000256" key="4">
    <source>
        <dbReference type="ARBA" id="ARBA00022840"/>
    </source>
</evidence>
<dbReference type="CDD" id="cd03230">
    <property type="entry name" value="ABC_DR_subfamily_A"/>
    <property type="match status" value="1"/>
</dbReference>
<evidence type="ECO:0000313" key="7">
    <source>
        <dbReference type="Proteomes" id="UP000199334"/>
    </source>
</evidence>
<dbReference type="Gene3D" id="3.40.50.300">
    <property type="entry name" value="P-loop containing nucleotide triphosphate hydrolases"/>
    <property type="match status" value="1"/>
</dbReference>
<dbReference type="InterPro" id="IPR050763">
    <property type="entry name" value="ABC_transporter_ATP-binding"/>
</dbReference>
<dbReference type="InterPro" id="IPR027417">
    <property type="entry name" value="P-loop_NTPase"/>
</dbReference>
<proteinExistence type="inferred from homology"/>
<gene>
    <name evidence="6" type="ORF">SAMN05216498_0439</name>
</gene>
<evidence type="ECO:0000256" key="3">
    <source>
        <dbReference type="ARBA" id="ARBA00022741"/>
    </source>
</evidence>
<dbReference type="STRING" id="237069.SAMN05216498_0439"/>
<comment type="similarity">
    <text evidence="1">Belongs to the ABC transporter superfamily.</text>
</comment>
<dbReference type="SUPFAM" id="SSF52540">
    <property type="entry name" value="P-loop containing nucleoside triphosphate hydrolases"/>
    <property type="match status" value="1"/>
</dbReference>
<name>A0A1H0G1N6_9BACI</name>
<dbReference type="PROSITE" id="PS50893">
    <property type="entry name" value="ABC_TRANSPORTER_2"/>
    <property type="match status" value="1"/>
</dbReference>
<dbReference type="GO" id="GO:0005524">
    <property type="term" value="F:ATP binding"/>
    <property type="evidence" value="ECO:0007669"/>
    <property type="project" value="UniProtKB-KW"/>
</dbReference>
<dbReference type="GO" id="GO:0016887">
    <property type="term" value="F:ATP hydrolysis activity"/>
    <property type="evidence" value="ECO:0007669"/>
    <property type="project" value="InterPro"/>
</dbReference>
<evidence type="ECO:0000256" key="1">
    <source>
        <dbReference type="ARBA" id="ARBA00005417"/>
    </source>
</evidence>
<dbReference type="EMBL" id="FNIG01000014">
    <property type="protein sequence ID" value="SDO00828.1"/>
    <property type="molecule type" value="Genomic_DNA"/>
</dbReference>
<keyword evidence="4 6" id="KW-0067">ATP-binding</keyword>
<dbReference type="RefSeq" id="WP_307723647.1">
    <property type="nucleotide sequence ID" value="NZ_BJVZ01000020.1"/>
</dbReference>
<dbReference type="Proteomes" id="UP000199334">
    <property type="component" value="Unassembled WGS sequence"/>
</dbReference>
<keyword evidence="3" id="KW-0547">Nucleotide-binding</keyword>
<accession>A0A1H0G1N6</accession>
<feature type="domain" description="ABC transporter" evidence="5">
    <location>
        <begin position="7"/>
        <end position="245"/>
    </location>
</feature>
<dbReference type="InterPro" id="IPR003593">
    <property type="entry name" value="AAA+_ATPase"/>
</dbReference>
<protein>
    <submittedName>
        <fullName evidence="6">ABC-2 type transport system ATP-binding protein</fullName>
    </submittedName>
</protein>
<dbReference type="PANTHER" id="PTHR42711">
    <property type="entry name" value="ABC TRANSPORTER ATP-BINDING PROTEIN"/>
    <property type="match status" value="1"/>
</dbReference>
<evidence type="ECO:0000313" key="6">
    <source>
        <dbReference type="EMBL" id="SDO00828.1"/>
    </source>
</evidence>
<evidence type="ECO:0000256" key="2">
    <source>
        <dbReference type="ARBA" id="ARBA00022448"/>
    </source>
</evidence>
<dbReference type="InterPro" id="IPR003439">
    <property type="entry name" value="ABC_transporter-like_ATP-bd"/>
</dbReference>
<reference evidence="6 7" key="1">
    <citation type="submission" date="2016-10" db="EMBL/GenBank/DDBJ databases">
        <authorList>
            <person name="de Groot N.N."/>
        </authorList>
    </citation>
    <scope>NUCLEOTIDE SEQUENCE [LARGE SCALE GENOMIC DNA]</scope>
    <source>
        <strain evidence="6 7">CGMCC 1.3442</strain>
    </source>
</reference>
<dbReference type="Pfam" id="PF00005">
    <property type="entry name" value="ABC_tran"/>
    <property type="match status" value="1"/>
</dbReference>
<sequence length="326" mass="36955">MEKEKIIEVKDLQKIYKKRKMKELVQAVDGVSFDVYRGEILGLLGPNGAGKTTTIKSICGLLKPNGGAVYINGLDSSKNRLKALNDISAVLEGNRNLYWRLTVKENLEYFIGNRGVSRKQAQGKINELLDLFNLKSKENELVSSLSRGMQQKLAIAVALLADTEVLLLDEPTLGLDVETGYEVREMLKRIVKEQGKTIIISTHDMPVVQDLCERTVIINGGKVIADEKVDNLIKLFESRAYCFTITDELTEHQKMAIQENFPIYHINENQIEITLEKDDDLYIMMDILKEEQTHIEKIDRTTVDFEQVFMKLIKEGSENETVLASS</sequence>
<keyword evidence="7" id="KW-1185">Reference proteome</keyword>
<organism evidence="6 7">
    <name type="scientific">Tenuibacillus multivorans</name>
    <dbReference type="NCBI Taxonomy" id="237069"/>
    <lineage>
        <taxon>Bacteria</taxon>
        <taxon>Bacillati</taxon>
        <taxon>Bacillota</taxon>
        <taxon>Bacilli</taxon>
        <taxon>Bacillales</taxon>
        <taxon>Bacillaceae</taxon>
        <taxon>Tenuibacillus</taxon>
    </lineage>
</organism>
<dbReference type="AlphaFoldDB" id="A0A1H0G1N6"/>
<keyword evidence="2" id="KW-0813">Transport</keyword>